<dbReference type="GO" id="GO:0016491">
    <property type="term" value="F:oxidoreductase activity"/>
    <property type="evidence" value="ECO:0007669"/>
    <property type="project" value="UniProtKB-KW"/>
</dbReference>
<dbReference type="PROSITE" id="PS00061">
    <property type="entry name" value="ADH_SHORT"/>
    <property type="match status" value="1"/>
</dbReference>
<keyword evidence="5" id="KW-1185">Reference proteome</keyword>
<evidence type="ECO:0000313" key="5">
    <source>
        <dbReference type="Proteomes" id="UP000193862"/>
    </source>
</evidence>
<dbReference type="Pfam" id="PF00106">
    <property type="entry name" value="adh_short"/>
    <property type="match status" value="1"/>
</dbReference>
<evidence type="ECO:0000256" key="1">
    <source>
        <dbReference type="ARBA" id="ARBA00006484"/>
    </source>
</evidence>
<gene>
    <name evidence="4" type="ORF">AQS8620_00283</name>
</gene>
<protein>
    <submittedName>
        <fullName evidence="4">Putative oxidoreductase</fullName>
        <ecNumber evidence="4">1.-.-.-</ecNumber>
    </submittedName>
</protein>
<dbReference type="InterPro" id="IPR057326">
    <property type="entry name" value="KR_dom"/>
</dbReference>
<sequence length="251" mass="27388">MSAHKNQGPTKLAGKTYWIVGASEGLGRAVAERLDQEGAQLVLSARSTERLVSLARDMAQARVVPVDVTDLASVEAAVLEAGTVDGLIYMAGTYEPMAAQNWDAAQVEQMADTNYMGALRVIGRVLPAMVKRDAGHIVITGSLTGYRGLPGEIGYGASKSALRHLAEDMRCDLWQTGVKVQLVMPGFIRTRLTDKNDFAMPGLMDPEEAAEIIVTAMKGRAFKRDFPRWFSWVFRAGRLLPQGLYQRLFAG</sequence>
<dbReference type="PANTHER" id="PTHR44196">
    <property type="entry name" value="DEHYDROGENASE/REDUCTASE SDR FAMILY MEMBER 7B"/>
    <property type="match status" value="1"/>
</dbReference>
<dbReference type="GO" id="GO:0016020">
    <property type="term" value="C:membrane"/>
    <property type="evidence" value="ECO:0007669"/>
    <property type="project" value="TreeGrafter"/>
</dbReference>
<dbReference type="InterPro" id="IPR002347">
    <property type="entry name" value="SDR_fam"/>
</dbReference>
<evidence type="ECO:0000259" key="3">
    <source>
        <dbReference type="SMART" id="SM00822"/>
    </source>
</evidence>
<dbReference type="Proteomes" id="UP000193862">
    <property type="component" value="Unassembled WGS sequence"/>
</dbReference>
<dbReference type="AlphaFoldDB" id="A0A1Y5RE91"/>
<evidence type="ECO:0000313" key="4">
    <source>
        <dbReference type="EMBL" id="SLN15440.1"/>
    </source>
</evidence>
<evidence type="ECO:0000256" key="2">
    <source>
        <dbReference type="ARBA" id="ARBA00023002"/>
    </source>
</evidence>
<keyword evidence="2 4" id="KW-0560">Oxidoreductase</keyword>
<proteinExistence type="inferred from homology"/>
<dbReference type="InterPro" id="IPR036291">
    <property type="entry name" value="NAD(P)-bd_dom_sf"/>
</dbReference>
<dbReference type="SMART" id="SM00822">
    <property type="entry name" value="PKS_KR"/>
    <property type="match status" value="1"/>
</dbReference>
<dbReference type="SUPFAM" id="SSF51735">
    <property type="entry name" value="NAD(P)-binding Rossmann-fold domains"/>
    <property type="match status" value="1"/>
</dbReference>
<dbReference type="PANTHER" id="PTHR44196:SF1">
    <property type="entry name" value="DEHYDROGENASE_REDUCTASE SDR FAMILY MEMBER 7B"/>
    <property type="match status" value="1"/>
</dbReference>
<dbReference type="RefSeq" id="WP_085835026.1">
    <property type="nucleotide sequence ID" value="NZ_FWFS01000001.1"/>
</dbReference>
<accession>A0A1Y5RE91</accession>
<dbReference type="EMBL" id="FWFS01000001">
    <property type="protein sequence ID" value="SLN15440.1"/>
    <property type="molecule type" value="Genomic_DNA"/>
</dbReference>
<dbReference type="OrthoDB" id="335726at2"/>
<reference evidence="4 5" key="1">
    <citation type="submission" date="2017-03" db="EMBL/GenBank/DDBJ databases">
        <authorList>
            <person name="Afonso C.L."/>
            <person name="Miller P.J."/>
            <person name="Scott M.A."/>
            <person name="Spackman E."/>
            <person name="Goraichik I."/>
            <person name="Dimitrov K.M."/>
            <person name="Suarez D.L."/>
            <person name="Swayne D.E."/>
        </authorList>
    </citation>
    <scope>NUCLEOTIDE SEQUENCE [LARGE SCALE GENOMIC DNA]</scope>
    <source>
        <strain evidence="4 5">CECT 8620</strain>
    </source>
</reference>
<feature type="domain" description="Ketoreductase" evidence="3">
    <location>
        <begin position="15"/>
        <end position="191"/>
    </location>
</feature>
<dbReference type="EC" id="1.-.-.-" evidence="4"/>
<organism evidence="4 5">
    <name type="scientific">Aquimixticola soesokkakensis</name>
    <dbReference type="NCBI Taxonomy" id="1519096"/>
    <lineage>
        <taxon>Bacteria</taxon>
        <taxon>Pseudomonadati</taxon>
        <taxon>Pseudomonadota</taxon>
        <taxon>Alphaproteobacteria</taxon>
        <taxon>Rhodobacterales</taxon>
        <taxon>Paracoccaceae</taxon>
        <taxon>Aquimixticola</taxon>
    </lineage>
</organism>
<dbReference type="Gene3D" id="3.40.50.720">
    <property type="entry name" value="NAD(P)-binding Rossmann-like Domain"/>
    <property type="match status" value="1"/>
</dbReference>
<comment type="similarity">
    <text evidence="1">Belongs to the short-chain dehydrogenases/reductases (SDR) family.</text>
</comment>
<name>A0A1Y5RE91_9RHOB</name>
<dbReference type="PRINTS" id="PR00081">
    <property type="entry name" value="GDHRDH"/>
</dbReference>
<dbReference type="InterPro" id="IPR020904">
    <property type="entry name" value="Sc_DH/Rdtase_CS"/>
</dbReference>